<keyword evidence="4" id="KW-1003">Cell membrane</keyword>
<keyword evidence="6 9" id="KW-1133">Transmembrane helix</keyword>
<feature type="transmembrane region" description="Helical" evidence="9">
    <location>
        <begin position="353"/>
        <end position="371"/>
    </location>
</feature>
<feature type="transmembrane region" description="Helical" evidence="9">
    <location>
        <begin position="328"/>
        <end position="347"/>
    </location>
</feature>
<evidence type="ECO:0000256" key="1">
    <source>
        <dbReference type="ARBA" id="ARBA00004651"/>
    </source>
</evidence>
<dbReference type="Gene3D" id="1.20.1530.20">
    <property type="match status" value="1"/>
</dbReference>
<evidence type="ECO:0000256" key="6">
    <source>
        <dbReference type="ARBA" id="ARBA00022989"/>
    </source>
</evidence>
<comment type="caution">
    <text evidence="11">The sequence shown here is derived from an EMBL/GenBank/DDBJ whole genome shotgun (WGS) entry which is preliminary data.</text>
</comment>
<evidence type="ECO:0000256" key="7">
    <source>
        <dbReference type="ARBA" id="ARBA00023065"/>
    </source>
</evidence>
<sequence length="416" mass="43818">MTILLTVFAALLLLAVLLSNLANRTILSTAALFLVGGFLLGDGVTGVVSVKPGDAMVSRLAELALFAVLFTDGMHAGWRDLRSAWRLPGRALGWGLPLTLLVTAGLARYVVGLGWVESLLIGAILTPTDPVFAAALVGNERVPPRLRHLLNVESGVNDGVVLPFVVLFLAVAQGSHDLHLGELAGELALGVVIGVAVPWAAITLERTRVFAISPKYEPLNAVAIGLLVLALSQATHGNLFLAAFAAGITVASIGDRHREAFEDFGELVAELLKLAALLVFGALLSPAFLGDVGWRGWAFAVLALVVARPVAIWVSFLRSGLTTREQGAVMWFGPKGFASVVYGLLVLESGISAAGKIFHLVAVTIVLSILAHSSTDIVVARGFDDEREVPAWFGKARTLARRPARTDAPAMDGDSP</sequence>
<name>A0ABP5JJE4_9ACTN</name>
<keyword evidence="7" id="KW-0406">Ion transport</keyword>
<evidence type="ECO:0000256" key="3">
    <source>
        <dbReference type="ARBA" id="ARBA00022449"/>
    </source>
</evidence>
<dbReference type="EMBL" id="BAAAMR010000001">
    <property type="protein sequence ID" value="GAA2117733.1"/>
    <property type="molecule type" value="Genomic_DNA"/>
</dbReference>
<feature type="transmembrane region" description="Helical" evidence="9">
    <location>
        <begin position="29"/>
        <end position="48"/>
    </location>
</feature>
<evidence type="ECO:0000256" key="4">
    <source>
        <dbReference type="ARBA" id="ARBA00022475"/>
    </source>
</evidence>
<evidence type="ECO:0000259" key="10">
    <source>
        <dbReference type="Pfam" id="PF00999"/>
    </source>
</evidence>
<dbReference type="PANTHER" id="PTHR32507:SF8">
    <property type="entry name" value="CNH1P"/>
    <property type="match status" value="1"/>
</dbReference>
<dbReference type="InterPro" id="IPR006153">
    <property type="entry name" value="Cation/H_exchanger_TM"/>
</dbReference>
<keyword evidence="3" id="KW-0050">Antiport</keyword>
<evidence type="ECO:0000256" key="2">
    <source>
        <dbReference type="ARBA" id="ARBA00022448"/>
    </source>
</evidence>
<feature type="domain" description="Cation/H+ exchanger transmembrane" evidence="10">
    <location>
        <begin position="13"/>
        <end position="375"/>
    </location>
</feature>
<feature type="transmembrane region" description="Helical" evidence="9">
    <location>
        <begin position="60"/>
        <end position="79"/>
    </location>
</feature>
<evidence type="ECO:0000313" key="12">
    <source>
        <dbReference type="Proteomes" id="UP001501020"/>
    </source>
</evidence>
<keyword evidence="12" id="KW-1185">Reference proteome</keyword>
<organism evidence="11 12">
    <name type="scientific">Actinomadura napierensis</name>
    <dbReference type="NCBI Taxonomy" id="267854"/>
    <lineage>
        <taxon>Bacteria</taxon>
        <taxon>Bacillati</taxon>
        <taxon>Actinomycetota</taxon>
        <taxon>Actinomycetes</taxon>
        <taxon>Streptosporangiales</taxon>
        <taxon>Thermomonosporaceae</taxon>
        <taxon>Actinomadura</taxon>
    </lineage>
</organism>
<accession>A0ABP5JJE4</accession>
<feature type="transmembrane region" description="Helical" evidence="9">
    <location>
        <begin position="183"/>
        <end position="202"/>
    </location>
</feature>
<gene>
    <name evidence="11" type="ORF">GCM10009727_00240</name>
</gene>
<dbReference type="PANTHER" id="PTHR32507">
    <property type="entry name" value="NA(+)/H(+) ANTIPORTER 1"/>
    <property type="match status" value="1"/>
</dbReference>
<dbReference type="Proteomes" id="UP001501020">
    <property type="component" value="Unassembled WGS sequence"/>
</dbReference>
<feature type="transmembrane region" description="Helical" evidence="9">
    <location>
        <begin position="222"/>
        <end position="250"/>
    </location>
</feature>
<evidence type="ECO:0000256" key="8">
    <source>
        <dbReference type="ARBA" id="ARBA00023136"/>
    </source>
</evidence>
<dbReference type="Pfam" id="PF00999">
    <property type="entry name" value="Na_H_Exchanger"/>
    <property type="match status" value="1"/>
</dbReference>
<feature type="transmembrane region" description="Helical" evidence="9">
    <location>
        <begin position="149"/>
        <end position="171"/>
    </location>
</feature>
<keyword evidence="5 9" id="KW-0812">Transmembrane</keyword>
<keyword evidence="2" id="KW-0813">Transport</keyword>
<dbReference type="InterPro" id="IPR038770">
    <property type="entry name" value="Na+/solute_symporter_sf"/>
</dbReference>
<feature type="transmembrane region" description="Helical" evidence="9">
    <location>
        <begin position="296"/>
        <end position="316"/>
    </location>
</feature>
<proteinExistence type="predicted"/>
<feature type="transmembrane region" description="Helical" evidence="9">
    <location>
        <begin position="91"/>
        <end position="111"/>
    </location>
</feature>
<feature type="transmembrane region" description="Helical" evidence="9">
    <location>
        <begin position="271"/>
        <end position="290"/>
    </location>
</feature>
<dbReference type="RefSeq" id="WP_344259918.1">
    <property type="nucleotide sequence ID" value="NZ_BAAAMR010000001.1"/>
</dbReference>
<keyword evidence="8 9" id="KW-0472">Membrane</keyword>
<reference evidence="12" key="1">
    <citation type="journal article" date="2019" name="Int. J. Syst. Evol. Microbiol.">
        <title>The Global Catalogue of Microorganisms (GCM) 10K type strain sequencing project: providing services to taxonomists for standard genome sequencing and annotation.</title>
        <authorList>
            <consortium name="The Broad Institute Genomics Platform"/>
            <consortium name="The Broad Institute Genome Sequencing Center for Infectious Disease"/>
            <person name="Wu L."/>
            <person name="Ma J."/>
        </authorList>
    </citation>
    <scope>NUCLEOTIDE SEQUENCE [LARGE SCALE GENOMIC DNA]</scope>
    <source>
        <strain evidence="12">JCM 13850</strain>
    </source>
</reference>
<evidence type="ECO:0000256" key="5">
    <source>
        <dbReference type="ARBA" id="ARBA00022692"/>
    </source>
</evidence>
<evidence type="ECO:0000256" key="9">
    <source>
        <dbReference type="SAM" id="Phobius"/>
    </source>
</evidence>
<evidence type="ECO:0000313" key="11">
    <source>
        <dbReference type="EMBL" id="GAA2117733.1"/>
    </source>
</evidence>
<protein>
    <submittedName>
        <fullName evidence="11">Cation:proton antiporter</fullName>
    </submittedName>
</protein>
<feature type="transmembrane region" description="Helical" evidence="9">
    <location>
        <begin position="118"/>
        <end position="137"/>
    </location>
</feature>
<comment type="subcellular location">
    <subcellularLocation>
        <location evidence="1">Cell membrane</location>
        <topology evidence="1">Multi-pass membrane protein</topology>
    </subcellularLocation>
</comment>